<evidence type="ECO:0000256" key="2">
    <source>
        <dbReference type="ARBA" id="ARBA00018911"/>
    </source>
</evidence>
<accession>A0ABQ9JHU4</accession>
<dbReference type="PANTHER" id="PTHR21340">
    <property type="entry name" value="DIADENOSINE 5,5-P1,P4-TETRAPHOSPHATE PYROPHOSPHOHYDROLASE MUTT"/>
    <property type="match status" value="1"/>
</dbReference>
<dbReference type="PROSITE" id="PS00893">
    <property type="entry name" value="NUDIX_BOX"/>
    <property type="match status" value="1"/>
</dbReference>
<dbReference type="Gene3D" id="1.10.287.370">
    <property type="match status" value="1"/>
</dbReference>
<dbReference type="CDD" id="cd22860">
    <property type="entry name" value="PDRG1"/>
    <property type="match status" value="1"/>
</dbReference>
<dbReference type="InterPro" id="IPR009053">
    <property type="entry name" value="Prefoldin"/>
</dbReference>
<sequence length="244" mass="28579">MNNLQDLQTQKSYRYLQEVETVAQDILTTRETKLELSNAQNKFREALRALEKIEDRNTWMQLGSVYIKRNTDHCKVLLRNEIAKAEEDLNSLQKEIKDKKPRHSIKVLDFSELENCCSSMAPKVAAGFVIFRRMCEKVEYLLLQTSYGIHHWTPPKGHVDPGETEMLTALRETEEEAGLVKGKPKTVYYWLAELINPNAQVKLSDEHQDYKWLELDDACRYSAYGDMQEVLHDFDKYIRMELTK</sequence>
<evidence type="ECO:0000313" key="9">
    <source>
        <dbReference type="Proteomes" id="UP001162164"/>
    </source>
</evidence>
<comment type="caution">
    <text evidence="8">The sequence shown here is derived from an EMBL/GenBank/DDBJ whole genome shotgun (WGS) entry which is preliminary data.</text>
</comment>
<dbReference type="InterPro" id="IPR020084">
    <property type="entry name" value="NUDIX_hydrolase_CS"/>
</dbReference>
<dbReference type="PANTHER" id="PTHR21340:SF0">
    <property type="entry name" value="BIS(5'-NUCLEOSYL)-TETRAPHOSPHATASE [ASYMMETRICAL]"/>
    <property type="match status" value="1"/>
</dbReference>
<protein>
    <recommendedName>
        <fullName evidence="2">Bis(5'-nucleosyl)-tetraphosphatase [asymmetrical]</fullName>
    </recommendedName>
    <alternativeName>
        <fullName evidence="5">Diadenosine 5',5'''-P1,P4-tetraphosphate asymmetrical hydrolase</fullName>
    </alternativeName>
</protein>
<keyword evidence="4" id="KW-0378">Hydrolase</keyword>
<keyword evidence="3" id="KW-0547">Nucleotide-binding</keyword>
<gene>
    <name evidence="8" type="ORF">NQ317_001772</name>
</gene>
<feature type="coiled-coil region" evidence="6">
    <location>
        <begin position="36"/>
        <end position="102"/>
    </location>
</feature>
<evidence type="ECO:0000256" key="1">
    <source>
        <dbReference type="ARBA" id="ARBA00005582"/>
    </source>
</evidence>
<evidence type="ECO:0000256" key="6">
    <source>
        <dbReference type="SAM" id="Coils"/>
    </source>
</evidence>
<name>A0ABQ9JHU4_9CUCU</name>
<evidence type="ECO:0000256" key="5">
    <source>
        <dbReference type="ARBA" id="ARBA00032644"/>
    </source>
</evidence>
<proteinExistence type="inferred from homology"/>
<evidence type="ECO:0000313" key="8">
    <source>
        <dbReference type="EMBL" id="KAJ8977489.1"/>
    </source>
</evidence>
<organism evidence="8 9">
    <name type="scientific">Molorchus minor</name>
    <dbReference type="NCBI Taxonomy" id="1323400"/>
    <lineage>
        <taxon>Eukaryota</taxon>
        <taxon>Metazoa</taxon>
        <taxon>Ecdysozoa</taxon>
        <taxon>Arthropoda</taxon>
        <taxon>Hexapoda</taxon>
        <taxon>Insecta</taxon>
        <taxon>Pterygota</taxon>
        <taxon>Neoptera</taxon>
        <taxon>Endopterygota</taxon>
        <taxon>Coleoptera</taxon>
        <taxon>Polyphaga</taxon>
        <taxon>Cucujiformia</taxon>
        <taxon>Chrysomeloidea</taxon>
        <taxon>Cerambycidae</taxon>
        <taxon>Lamiinae</taxon>
        <taxon>Monochamini</taxon>
        <taxon>Molorchus</taxon>
    </lineage>
</organism>
<feature type="domain" description="Nudix hydrolase" evidence="7">
    <location>
        <begin position="121"/>
        <end position="242"/>
    </location>
</feature>
<keyword evidence="6" id="KW-0175">Coiled coil</keyword>
<dbReference type="InterPro" id="IPR003565">
    <property type="entry name" value="Tetra_PHTase"/>
</dbReference>
<dbReference type="CDD" id="cd03428">
    <property type="entry name" value="NUDIX_Ap4A_Nudt2"/>
    <property type="match status" value="1"/>
</dbReference>
<dbReference type="InterPro" id="IPR000086">
    <property type="entry name" value="NUDIX_hydrolase_dom"/>
</dbReference>
<evidence type="ECO:0000256" key="4">
    <source>
        <dbReference type="ARBA" id="ARBA00022801"/>
    </source>
</evidence>
<keyword evidence="9" id="KW-1185">Reference proteome</keyword>
<dbReference type="Proteomes" id="UP001162164">
    <property type="component" value="Unassembled WGS sequence"/>
</dbReference>
<dbReference type="InterPro" id="IPR051325">
    <property type="entry name" value="Nudix_hydrolase_domain"/>
</dbReference>
<dbReference type="SUPFAM" id="SSF55811">
    <property type="entry name" value="Nudix"/>
    <property type="match status" value="1"/>
</dbReference>
<evidence type="ECO:0000256" key="3">
    <source>
        <dbReference type="ARBA" id="ARBA00022741"/>
    </source>
</evidence>
<dbReference type="Gene3D" id="3.90.79.10">
    <property type="entry name" value="Nucleoside Triphosphate Pyrophosphohydrolase"/>
    <property type="match status" value="1"/>
</dbReference>
<dbReference type="PROSITE" id="PS51462">
    <property type="entry name" value="NUDIX"/>
    <property type="match status" value="1"/>
</dbReference>
<evidence type="ECO:0000259" key="7">
    <source>
        <dbReference type="PROSITE" id="PS51462"/>
    </source>
</evidence>
<dbReference type="InterPro" id="IPR015797">
    <property type="entry name" value="NUDIX_hydrolase-like_dom_sf"/>
</dbReference>
<reference evidence="8" key="1">
    <citation type="journal article" date="2023" name="Insect Mol. Biol.">
        <title>Genome sequencing provides insights into the evolution of gene families encoding plant cell wall-degrading enzymes in longhorned beetles.</title>
        <authorList>
            <person name="Shin N.R."/>
            <person name="Okamura Y."/>
            <person name="Kirsch R."/>
            <person name="Pauchet Y."/>
        </authorList>
    </citation>
    <scope>NUCLEOTIDE SEQUENCE</scope>
    <source>
        <strain evidence="8">MMC_N1</strain>
    </source>
</reference>
<comment type="similarity">
    <text evidence="1">Belongs to the Nudix hydrolase family.</text>
</comment>
<dbReference type="Pfam" id="PF00293">
    <property type="entry name" value="NUDIX"/>
    <property type="match status" value="1"/>
</dbReference>
<dbReference type="SUPFAM" id="SSF46579">
    <property type="entry name" value="Prefoldin"/>
    <property type="match status" value="1"/>
</dbReference>
<dbReference type="EMBL" id="JAPWTJ010000540">
    <property type="protein sequence ID" value="KAJ8977489.1"/>
    <property type="molecule type" value="Genomic_DNA"/>
</dbReference>